<dbReference type="InterPro" id="IPR000374">
    <property type="entry name" value="PC_trans"/>
</dbReference>
<keyword evidence="21" id="KW-1185">Reference proteome</keyword>
<dbReference type="Proteomes" id="UP000658258">
    <property type="component" value="Unassembled WGS sequence"/>
</dbReference>
<keyword evidence="15 19" id="KW-0472">Membrane</keyword>
<evidence type="ECO:0000256" key="12">
    <source>
        <dbReference type="ARBA" id="ARBA00022695"/>
    </source>
</evidence>
<evidence type="ECO:0000256" key="19">
    <source>
        <dbReference type="SAM" id="Phobius"/>
    </source>
</evidence>
<protein>
    <recommendedName>
        <fullName evidence="7 18">Phosphatidate cytidylyltransferase</fullName>
        <ecNumber evidence="6 18">2.7.7.41</ecNumber>
    </recommendedName>
</protein>
<organism evidence="20 21">
    <name type="scientific">Roseivirga thermotolerans</name>
    <dbReference type="NCBI Taxonomy" id="1758176"/>
    <lineage>
        <taxon>Bacteria</taxon>
        <taxon>Pseudomonadati</taxon>
        <taxon>Bacteroidota</taxon>
        <taxon>Cytophagia</taxon>
        <taxon>Cytophagales</taxon>
        <taxon>Roseivirgaceae</taxon>
        <taxon>Roseivirga</taxon>
    </lineage>
</organism>
<evidence type="ECO:0000256" key="4">
    <source>
        <dbReference type="ARBA" id="ARBA00005189"/>
    </source>
</evidence>
<evidence type="ECO:0000256" key="2">
    <source>
        <dbReference type="ARBA" id="ARBA00004651"/>
    </source>
</evidence>
<dbReference type="GO" id="GO:0016779">
    <property type="term" value="F:nucleotidyltransferase activity"/>
    <property type="evidence" value="ECO:0007669"/>
    <property type="project" value="UniProtKB-KW"/>
</dbReference>
<comment type="caution">
    <text evidence="20">The sequence shown here is derived from an EMBL/GenBank/DDBJ whole genome shotgun (WGS) entry which is preliminary data.</text>
</comment>
<feature type="transmembrane region" description="Helical" evidence="19">
    <location>
        <begin position="83"/>
        <end position="99"/>
    </location>
</feature>
<evidence type="ECO:0000256" key="6">
    <source>
        <dbReference type="ARBA" id="ARBA00012487"/>
    </source>
</evidence>
<keyword evidence="11 18" id="KW-0812">Transmembrane</keyword>
<evidence type="ECO:0000256" key="5">
    <source>
        <dbReference type="ARBA" id="ARBA00010185"/>
    </source>
</evidence>
<dbReference type="Pfam" id="PF01148">
    <property type="entry name" value="CTP_transf_1"/>
    <property type="match status" value="1"/>
</dbReference>
<dbReference type="PROSITE" id="PS01315">
    <property type="entry name" value="CDS"/>
    <property type="match status" value="1"/>
</dbReference>
<evidence type="ECO:0000256" key="15">
    <source>
        <dbReference type="ARBA" id="ARBA00023136"/>
    </source>
</evidence>
<accession>A0ABQ3I9Z2</accession>
<gene>
    <name evidence="20" type="primary">cdsA</name>
    <name evidence="20" type="ORF">GCM10011340_34310</name>
</gene>
<name>A0ABQ3I9Z2_9BACT</name>
<dbReference type="EC" id="2.7.7.41" evidence="6 18"/>
<keyword evidence="13 19" id="KW-1133">Transmembrane helix</keyword>
<keyword evidence="9" id="KW-0444">Lipid biosynthesis</keyword>
<feature type="transmembrane region" description="Helical" evidence="19">
    <location>
        <begin position="209"/>
        <end position="229"/>
    </location>
</feature>
<evidence type="ECO:0000313" key="21">
    <source>
        <dbReference type="Proteomes" id="UP000658258"/>
    </source>
</evidence>
<comment type="similarity">
    <text evidence="5 18">Belongs to the CDS family.</text>
</comment>
<proteinExistence type="inferred from homology"/>
<comment type="subcellular location">
    <subcellularLocation>
        <location evidence="2">Cell membrane</location>
        <topology evidence="2">Multi-pass membrane protein</topology>
    </subcellularLocation>
</comment>
<evidence type="ECO:0000256" key="17">
    <source>
        <dbReference type="ARBA" id="ARBA00023264"/>
    </source>
</evidence>
<evidence type="ECO:0000256" key="11">
    <source>
        <dbReference type="ARBA" id="ARBA00022692"/>
    </source>
</evidence>
<evidence type="ECO:0000313" key="20">
    <source>
        <dbReference type="EMBL" id="GHE74716.1"/>
    </source>
</evidence>
<keyword evidence="14" id="KW-0443">Lipid metabolism</keyword>
<keyword evidence="17" id="KW-1208">Phospholipid metabolism</keyword>
<keyword evidence="12 18" id="KW-0548">Nucleotidyltransferase</keyword>
<evidence type="ECO:0000256" key="1">
    <source>
        <dbReference type="ARBA" id="ARBA00001698"/>
    </source>
</evidence>
<comment type="pathway">
    <text evidence="3 18">Phospholipid metabolism; CDP-diacylglycerol biosynthesis; CDP-diacylglycerol from sn-glycerol 3-phosphate: step 3/3.</text>
</comment>
<keyword evidence="16" id="KW-0594">Phospholipid biosynthesis</keyword>
<sequence length="270" mass="29671">MSNLLQRIITAFIGVAGIIAAIAYSPYGFAIVFALLMLACLKEFYGLAKKDGKSPYEIWGLGLALALFSGLFAFYQFNLSAEYFWFLPALFAIAFIYPLQTIKTSHAINCLAISILGFVYIAFPFSLVNAIAYIEGAYAYPLVLGILFLQWATDTGAFFAGRSLGKRKLFEKVSPNKTWEGAMGGLALALVIAYCLHQLFGIISLYEWFGLALITAVFGILGDLVESLFKRTLAIKDSGRILPGHGGFLDRFDGLLLSLPFTTAYLHFIL</sequence>
<evidence type="ECO:0000256" key="10">
    <source>
        <dbReference type="ARBA" id="ARBA00022679"/>
    </source>
</evidence>
<keyword evidence="8" id="KW-1003">Cell membrane</keyword>
<feature type="transmembrane region" description="Helical" evidence="19">
    <location>
        <begin position="138"/>
        <end position="160"/>
    </location>
</feature>
<feature type="transmembrane region" description="Helical" evidence="19">
    <location>
        <begin position="58"/>
        <end position="77"/>
    </location>
</feature>
<evidence type="ECO:0000256" key="3">
    <source>
        <dbReference type="ARBA" id="ARBA00005119"/>
    </source>
</evidence>
<feature type="transmembrane region" description="Helical" evidence="19">
    <location>
        <begin position="181"/>
        <end position="203"/>
    </location>
</feature>
<dbReference type="PANTHER" id="PTHR46382">
    <property type="entry name" value="PHOSPHATIDATE CYTIDYLYLTRANSFERASE"/>
    <property type="match status" value="1"/>
</dbReference>
<feature type="transmembrane region" description="Helical" evidence="19">
    <location>
        <begin position="12"/>
        <end position="38"/>
    </location>
</feature>
<dbReference type="RefSeq" id="WP_189631534.1">
    <property type="nucleotide sequence ID" value="NZ_BNAG01000005.1"/>
</dbReference>
<dbReference type="PANTHER" id="PTHR46382:SF1">
    <property type="entry name" value="PHOSPHATIDATE CYTIDYLYLTRANSFERASE"/>
    <property type="match status" value="1"/>
</dbReference>
<feature type="transmembrane region" description="Helical" evidence="19">
    <location>
        <begin position="111"/>
        <end position="132"/>
    </location>
</feature>
<keyword evidence="10 18" id="KW-0808">Transferase</keyword>
<evidence type="ECO:0000256" key="9">
    <source>
        <dbReference type="ARBA" id="ARBA00022516"/>
    </source>
</evidence>
<evidence type="ECO:0000256" key="14">
    <source>
        <dbReference type="ARBA" id="ARBA00023098"/>
    </source>
</evidence>
<evidence type="ECO:0000256" key="16">
    <source>
        <dbReference type="ARBA" id="ARBA00023209"/>
    </source>
</evidence>
<evidence type="ECO:0000256" key="13">
    <source>
        <dbReference type="ARBA" id="ARBA00022989"/>
    </source>
</evidence>
<evidence type="ECO:0000256" key="8">
    <source>
        <dbReference type="ARBA" id="ARBA00022475"/>
    </source>
</evidence>
<comment type="catalytic activity">
    <reaction evidence="1 18">
        <text>a 1,2-diacyl-sn-glycero-3-phosphate + CTP + H(+) = a CDP-1,2-diacyl-sn-glycerol + diphosphate</text>
        <dbReference type="Rhea" id="RHEA:16229"/>
        <dbReference type="ChEBI" id="CHEBI:15378"/>
        <dbReference type="ChEBI" id="CHEBI:33019"/>
        <dbReference type="ChEBI" id="CHEBI:37563"/>
        <dbReference type="ChEBI" id="CHEBI:58332"/>
        <dbReference type="ChEBI" id="CHEBI:58608"/>
        <dbReference type="EC" id="2.7.7.41"/>
    </reaction>
</comment>
<reference evidence="21" key="1">
    <citation type="journal article" date="2019" name="Int. J. Syst. Evol. Microbiol.">
        <title>The Global Catalogue of Microorganisms (GCM) 10K type strain sequencing project: providing services to taxonomists for standard genome sequencing and annotation.</title>
        <authorList>
            <consortium name="The Broad Institute Genomics Platform"/>
            <consortium name="The Broad Institute Genome Sequencing Center for Infectious Disease"/>
            <person name="Wu L."/>
            <person name="Ma J."/>
        </authorList>
    </citation>
    <scope>NUCLEOTIDE SEQUENCE [LARGE SCALE GENOMIC DNA]</scope>
    <source>
        <strain evidence="21">CGMCC 1.15111</strain>
    </source>
</reference>
<evidence type="ECO:0000256" key="18">
    <source>
        <dbReference type="RuleBase" id="RU003938"/>
    </source>
</evidence>
<dbReference type="EMBL" id="BNAG01000005">
    <property type="protein sequence ID" value="GHE74716.1"/>
    <property type="molecule type" value="Genomic_DNA"/>
</dbReference>
<comment type="pathway">
    <text evidence="4">Lipid metabolism.</text>
</comment>
<evidence type="ECO:0000256" key="7">
    <source>
        <dbReference type="ARBA" id="ARBA00019373"/>
    </source>
</evidence>